<organism evidence="5 6">
    <name type="scientific">Thiorhodococcus drewsii AZ1</name>
    <dbReference type="NCBI Taxonomy" id="765913"/>
    <lineage>
        <taxon>Bacteria</taxon>
        <taxon>Pseudomonadati</taxon>
        <taxon>Pseudomonadota</taxon>
        <taxon>Gammaproteobacteria</taxon>
        <taxon>Chromatiales</taxon>
        <taxon>Chromatiaceae</taxon>
        <taxon>Thiorhodococcus</taxon>
    </lineage>
</organism>
<feature type="region of interest" description="Disordered" evidence="3">
    <location>
        <begin position="115"/>
        <end position="141"/>
    </location>
</feature>
<reference evidence="5 6" key="1">
    <citation type="submission" date="2011-06" db="EMBL/GenBank/DDBJ databases">
        <title>The draft genome of Thiorhodococcus drewsii AZ1.</title>
        <authorList>
            <consortium name="US DOE Joint Genome Institute (JGI-PGF)"/>
            <person name="Lucas S."/>
            <person name="Han J."/>
            <person name="Lapidus A."/>
            <person name="Cheng J.-F."/>
            <person name="Goodwin L."/>
            <person name="Pitluck S."/>
            <person name="Peters L."/>
            <person name="Land M.L."/>
            <person name="Hauser L."/>
            <person name="Vogl K."/>
            <person name="Liu Z."/>
            <person name="Imhoff J."/>
            <person name="Thiel V."/>
            <person name="Frigaard N.-U."/>
            <person name="Bryant D.A."/>
            <person name="Woyke T.J."/>
        </authorList>
    </citation>
    <scope>NUCLEOTIDE SEQUENCE [LARGE SCALE GENOMIC DNA]</scope>
    <source>
        <strain evidence="5 6">AZ1</strain>
    </source>
</reference>
<dbReference type="Gene3D" id="3.40.50.2300">
    <property type="match status" value="1"/>
</dbReference>
<dbReference type="AlphaFoldDB" id="G2DVW8"/>
<dbReference type="InterPro" id="IPR001789">
    <property type="entry name" value="Sig_transdc_resp-reg_receiver"/>
</dbReference>
<gene>
    <name evidence="5" type="ORF">ThidrDRAFT_0029</name>
</gene>
<dbReference type="PANTHER" id="PTHR44591:SF3">
    <property type="entry name" value="RESPONSE REGULATORY DOMAIN-CONTAINING PROTEIN"/>
    <property type="match status" value="1"/>
</dbReference>
<feature type="compositionally biased region" description="Low complexity" evidence="3">
    <location>
        <begin position="123"/>
        <end position="137"/>
    </location>
</feature>
<dbReference type="Pfam" id="PF00072">
    <property type="entry name" value="Response_reg"/>
    <property type="match status" value="1"/>
</dbReference>
<evidence type="ECO:0000256" key="1">
    <source>
        <dbReference type="ARBA" id="ARBA00022553"/>
    </source>
</evidence>
<evidence type="ECO:0000256" key="2">
    <source>
        <dbReference type="PROSITE-ProRule" id="PRU00169"/>
    </source>
</evidence>
<comment type="caution">
    <text evidence="5">The sequence shown here is derived from an EMBL/GenBank/DDBJ whole genome shotgun (WGS) entry which is preliminary data.</text>
</comment>
<evidence type="ECO:0000259" key="4">
    <source>
        <dbReference type="PROSITE" id="PS50110"/>
    </source>
</evidence>
<protein>
    <submittedName>
        <fullName evidence="5">Response regulator receiver protein</fullName>
    </submittedName>
</protein>
<dbReference type="CDD" id="cd17574">
    <property type="entry name" value="REC_OmpR"/>
    <property type="match status" value="1"/>
</dbReference>
<dbReference type="Proteomes" id="UP000004200">
    <property type="component" value="Unassembled WGS sequence"/>
</dbReference>
<keyword evidence="1 2" id="KW-0597">Phosphoprotein</keyword>
<dbReference type="SMART" id="SM00448">
    <property type="entry name" value="REC"/>
    <property type="match status" value="1"/>
</dbReference>
<dbReference type="eggNOG" id="COG0745">
    <property type="taxonomic scope" value="Bacteria"/>
</dbReference>
<dbReference type="InterPro" id="IPR050595">
    <property type="entry name" value="Bact_response_regulator"/>
</dbReference>
<feature type="modified residue" description="4-aspartylphosphate" evidence="2">
    <location>
        <position position="200"/>
    </location>
</feature>
<dbReference type="PANTHER" id="PTHR44591">
    <property type="entry name" value="STRESS RESPONSE REGULATOR PROTEIN 1"/>
    <property type="match status" value="1"/>
</dbReference>
<dbReference type="PROSITE" id="PS50110">
    <property type="entry name" value="RESPONSE_REGULATORY"/>
    <property type="match status" value="1"/>
</dbReference>
<keyword evidence="6" id="KW-1185">Reference proteome</keyword>
<evidence type="ECO:0000256" key="3">
    <source>
        <dbReference type="SAM" id="MobiDB-lite"/>
    </source>
</evidence>
<dbReference type="InterPro" id="IPR011006">
    <property type="entry name" value="CheY-like_superfamily"/>
</dbReference>
<name>G2DVW8_9GAMM</name>
<dbReference type="EMBL" id="AFWT01000001">
    <property type="protein sequence ID" value="EGV33874.1"/>
    <property type="molecule type" value="Genomic_DNA"/>
</dbReference>
<proteinExistence type="predicted"/>
<dbReference type="GO" id="GO:0000160">
    <property type="term" value="P:phosphorelay signal transduction system"/>
    <property type="evidence" value="ECO:0007669"/>
    <property type="project" value="InterPro"/>
</dbReference>
<dbReference type="SUPFAM" id="SSF52172">
    <property type="entry name" value="CheY-like"/>
    <property type="match status" value="1"/>
</dbReference>
<feature type="domain" description="Response regulatory" evidence="4">
    <location>
        <begin position="151"/>
        <end position="268"/>
    </location>
</feature>
<evidence type="ECO:0000313" key="6">
    <source>
        <dbReference type="Proteomes" id="UP000004200"/>
    </source>
</evidence>
<dbReference type="STRING" id="765913.ThidrDRAFT_0029"/>
<sequence>MMPKKSTFTIMLLGLKESERRVLKSLCMLSGNRPRSYKIVSAMDADHADFWVVDGRDATALASLRSARMTRQIPVMVVDPSDFPDEYDASIGRPIVASRLLSAFDLLVGKTLGENPQPPGGEAASLTPPVPAPASSSVQDVPLADQGRRHTALVVDDSLTIRTQVELALREHAVEATCADTAEAAMALLATRYFDVIFLDVVLPGGMDGYQICRSIKKSGVHKRTPVIMLTGKSSPFDRVRGSLAGCDTYLVKPVESKTFTAVLKKYLKAPEVAIAG</sequence>
<accession>G2DVW8</accession>
<evidence type="ECO:0000313" key="5">
    <source>
        <dbReference type="EMBL" id="EGV33874.1"/>
    </source>
</evidence>